<dbReference type="EMBL" id="FOXQ01000006">
    <property type="protein sequence ID" value="SFQ20352.1"/>
    <property type="molecule type" value="Genomic_DNA"/>
</dbReference>
<dbReference type="RefSeq" id="WP_090658673.1">
    <property type="nucleotide sequence ID" value="NZ_FOXQ01000006.1"/>
</dbReference>
<keyword evidence="5" id="KW-1185">Reference proteome</keyword>
<dbReference type="AlphaFoldDB" id="A0A1I5WKH9"/>
<dbReference type="InterPro" id="IPR038765">
    <property type="entry name" value="Papain-like_cys_pep_sf"/>
</dbReference>
<protein>
    <submittedName>
        <fullName evidence="4">Transglutaminase-like superfamily protein</fullName>
    </submittedName>
</protein>
<organism evidence="4 5">
    <name type="scientific">Parafilimonas terrae</name>
    <dbReference type="NCBI Taxonomy" id="1465490"/>
    <lineage>
        <taxon>Bacteria</taxon>
        <taxon>Pseudomonadati</taxon>
        <taxon>Bacteroidota</taxon>
        <taxon>Chitinophagia</taxon>
        <taxon>Chitinophagales</taxon>
        <taxon>Chitinophagaceae</taxon>
        <taxon>Parafilimonas</taxon>
    </lineage>
</organism>
<sequence length="636" mass="72686">MKTFKLLLIIFCTTIGLAKAQSFNIMLIPDSLTNKANAVKRYEELKISIKDIDRAVVSRKYAITILNEAGRRYATYSNTYDKLKDLSDIDGNLYDAAGKHLKNVKRKDIADYSGDDEATLATDARFKVHDFYYSAYPYTVEYEDEQSFDGIFFLPRWIPQRTNRCAVQQSRFIVETPVSYKLRYKQFNYAGNPVIVNDGKKITYTWEVKNLHAFEDEAFSPQWEEMTTSVFIAPVNFKIENYTGEMDSWKNLGKFIAQLNAGRDALPENVKKDVHALTDNLSTPKEKAFTLYNYLQKNTRYISVQLGIGGWQPYDASYVATKKYGDCKALSNYMKSLLKEAGLNGYYVLVNSDDDDTHGLWEDFPSPYFNHAVLCMPDGKDTLWFECTSQTATPGFMGSSVGNRKALMIKDDGGHVVNTPSYKAEQNLQTRVVTASIDAEGNLDAALVTKYTGIQQQLPHALMYHTTKEDREKYLNDELNLPTYKVDKTNYTENKGLIPEINEDLHISAQNYASVSGKRLFIKPNLFNKTGSKFNVDDKRLFDIEYTYSFHDIDSIDIKIPDGYTTEALPKNLDLNSKFGNYNIEFKVANNNISVVRNYTRFAGRFPSSDYAEFAKFINDIYKADRSQVVLVKKEN</sequence>
<dbReference type="OrthoDB" id="8595007at2"/>
<dbReference type="Pfam" id="PF12969">
    <property type="entry name" value="DUF3857"/>
    <property type="match status" value="1"/>
</dbReference>
<evidence type="ECO:0000256" key="1">
    <source>
        <dbReference type="SAM" id="SignalP"/>
    </source>
</evidence>
<keyword evidence="1" id="KW-0732">Signal</keyword>
<dbReference type="SUPFAM" id="SSF54001">
    <property type="entry name" value="Cysteine proteinases"/>
    <property type="match status" value="1"/>
</dbReference>
<dbReference type="InterPro" id="IPR024618">
    <property type="entry name" value="DUF3857"/>
</dbReference>
<evidence type="ECO:0000313" key="4">
    <source>
        <dbReference type="EMBL" id="SFQ20352.1"/>
    </source>
</evidence>
<dbReference type="Pfam" id="PF01841">
    <property type="entry name" value="Transglut_core"/>
    <property type="match status" value="1"/>
</dbReference>
<evidence type="ECO:0000313" key="5">
    <source>
        <dbReference type="Proteomes" id="UP000199031"/>
    </source>
</evidence>
<feature type="domain" description="DUF3857" evidence="3">
    <location>
        <begin position="56"/>
        <end position="214"/>
    </location>
</feature>
<dbReference type="Proteomes" id="UP000199031">
    <property type="component" value="Unassembled WGS sequence"/>
</dbReference>
<proteinExistence type="predicted"/>
<dbReference type="Gene3D" id="3.10.620.30">
    <property type="match status" value="1"/>
</dbReference>
<dbReference type="Gene3D" id="2.60.120.1130">
    <property type="match status" value="1"/>
</dbReference>
<dbReference type="STRING" id="1465490.SAMN05444277_106257"/>
<gene>
    <name evidence="4" type="ORF">SAMN05444277_106257</name>
</gene>
<dbReference type="Gene3D" id="2.60.40.3140">
    <property type="match status" value="1"/>
</dbReference>
<feature type="domain" description="Transglutaminase-like" evidence="2">
    <location>
        <begin position="276"/>
        <end position="357"/>
    </location>
</feature>
<evidence type="ECO:0000259" key="3">
    <source>
        <dbReference type="Pfam" id="PF12969"/>
    </source>
</evidence>
<dbReference type="InterPro" id="IPR002931">
    <property type="entry name" value="Transglutaminase-like"/>
</dbReference>
<reference evidence="4 5" key="1">
    <citation type="submission" date="2016-10" db="EMBL/GenBank/DDBJ databases">
        <authorList>
            <person name="de Groot N.N."/>
        </authorList>
    </citation>
    <scope>NUCLEOTIDE SEQUENCE [LARGE SCALE GENOMIC DNA]</scope>
    <source>
        <strain evidence="4 5">DSM 28286</strain>
    </source>
</reference>
<accession>A0A1I5WKH9</accession>
<name>A0A1I5WKH9_9BACT</name>
<feature type="chain" id="PRO_5011693875" evidence="1">
    <location>
        <begin position="21"/>
        <end position="636"/>
    </location>
</feature>
<evidence type="ECO:0000259" key="2">
    <source>
        <dbReference type="Pfam" id="PF01841"/>
    </source>
</evidence>
<feature type="signal peptide" evidence="1">
    <location>
        <begin position="1"/>
        <end position="20"/>
    </location>
</feature>